<keyword evidence="13" id="KW-0175">Coiled coil</keyword>
<dbReference type="Pfam" id="PF01327">
    <property type="entry name" value="Pep_deformylase"/>
    <property type="match status" value="1"/>
</dbReference>
<evidence type="ECO:0000256" key="10">
    <source>
        <dbReference type="ARBA" id="ARBA00022946"/>
    </source>
</evidence>
<reference evidence="14 15" key="1">
    <citation type="submission" date="2017-09" db="EMBL/GenBank/DDBJ databases">
        <title>WGS assembly of Aquilegia coerulea Goldsmith.</title>
        <authorList>
            <person name="Hodges S."/>
            <person name="Kramer E."/>
            <person name="Nordborg M."/>
            <person name="Tomkins J."/>
            <person name="Borevitz J."/>
            <person name="Derieg N."/>
            <person name="Yan J."/>
            <person name="Mihaltcheva S."/>
            <person name="Hayes R.D."/>
            <person name="Rokhsar D."/>
        </authorList>
    </citation>
    <scope>NUCLEOTIDE SEQUENCE [LARGE SCALE GENOMIC DNA]</scope>
    <source>
        <strain evidence="15">cv. Goldsmith</strain>
    </source>
</reference>
<keyword evidence="7 12" id="KW-0479">Metal-binding</keyword>
<dbReference type="CDD" id="cd00487">
    <property type="entry name" value="Pep_deformylase"/>
    <property type="match status" value="1"/>
</dbReference>
<sequence>MARATLLQPSSSLSYALLPLISRRANFPDNLRLFHHLFFNTKLHFSIKTSTTTTTKPPLMKVSAQARRSFSSSSKIASPSDLQFESPLKIIEYPDPILRAPNKRIGTFDENLKKLVHEMFDIMYKTDGIGLSAPQVGMNVRLMVFNSAGERGIGEEIVLINPKIYKYSSKKVLFDEGCLSFPGIYADVERPESVKVDAQDITGAKFTANLSGLSARVFQHEFDHLQGTLFFDRMTEEVLDSIRAELEALEKKYEDMTESPSPEKIESRVRNRMAAGFGRL</sequence>
<dbReference type="PANTHER" id="PTHR10458:SF22">
    <property type="entry name" value="PEPTIDE DEFORMYLASE"/>
    <property type="match status" value="1"/>
</dbReference>
<keyword evidence="5 12" id="KW-0150">Chloroplast</keyword>
<evidence type="ECO:0000256" key="11">
    <source>
        <dbReference type="ARBA" id="ARBA00023004"/>
    </source>
</evidence>
<evidence type="ECO:0000256" key="2">
    <source>
        <dbReference type="ARBA" id="ARBA00004229"/>
    </source>
</evidence>
<dbReference type="AlphaFoldDB" id="A0A2G5DAN0"/>
<dbReference type="InterPro" id="IPR023635">
    <property type="entry name" value="Peptide_deformylase"/>
</dbReference>
<gene>
    <name evidence="14" type="ORF">AQUCO_02500354v1</name>
</gene>
<comment type="subcellular location">
    <subcellularLocation>
        <location evidence="2 12">Plastid</location>
        <location evidence="2 12">Chloroplast</location>
    </subcellularLocation>
</comment>
<dbReference type="STRING" id="218851.A0A2G5DAN0"/>
<evidence type="ECO:0000256" key="9">
    <source>
        <dbReference type="ARBA" id="ARBA00022917"/>
    </source>
</evidence>
<dbReference type="EMBL" id="KZ305042">
    <property type="protein sequence ID" value="PIA40589.1"/>
    <property type="molecule type" value="Genomic_DNA"/>
</dbReference>
<evidence type="ECO:0000313" key="14">
    <source>
        <dbReference type="EMBL" id="PIA40589.1"/>
    </source>
</evidence>
<keyword evidence="11" id="KW-0408">Iron</keyword>
<dbReference type="OrthoDB" id="276063at2759"/>
<dbReference type="FunFam" id="3.90.45.10:FF:000006">
    <property type="entry name" value="Peptide deformylase"/>
    <property type="match status" value="1"/>
</dbReference>
<feature type="coiled-coil region" evidence="13">
    <location>
        <begin position="232"/>
        <end position="259"/>
    </location>
</feature>
<evidence type="ECO:0000256" key="4">
    <source>
        <dbReference type="ARBA" id="ARBA00012175"/>
    </source>
</evidence>
<dbReference type="GO" id="GO:0046872">
    <property type="term" value="F:metal ion binding"/>
    <property type="evidence" value="ECO:0007669"/>
    <property type="project" value="UniProtKB-KW"/>
</dbReference>
<evidence type="ECO:0000256" key="12">
    <source>
        <dbReference type="RuleBase" id="RU362111"/>
    </source>
</evidence>
<keyword evidence="10 12" id="KW-0809">Transit peptide</keyword>
<evidence type="ECO:0000256" key="8">
    <source>
        <dbReference type="ARBA" id="ARBA00022801"/>
    </source>
</evidence>
<dbReference type="NCBIfam" id="NF001159">
    <property type="entry name" value="PRK00150.1-3"/>
    <property type="match status" value="1"/>
</dbReference>
<protein>
    <recommendedName>
        <fullName evidence="4 12">Peptide deformylase</fullName>
        <ecNumber evidence="4 12">3.5.1.88</ecNumber>
    </recommendedName>
</protein>
<dbReference type="GO" id="GO:0006412">
    <property type="term" value="P:translation"/>
    <property type="evidence" value="ECO:0007669"/>
    <property type="project" value="UniProtKB-KW"/>
</dbReference>
<comment type="function">
    <text evidence="12">Removes the formyl group from the N-terminal Met of newly synthesized proteins.</text>
</comment>
<evidence type="ECO:0000313" key="15">
    <source>
        <dbReference type="Proteomes" id="UP000230069"/>
    </source>
</evidence>
<dbReference type="Proteomes" id="UP000230069">
    <property type="component" value="Unassembled WGS sequence"/>
</dbReference>
<name>A0A2G5DAN0_AQUCA</name>
<keyword evidence="9 12" id="KW-0648">Protein biosynthesis</keyword>
<comment type="similarity">
    <text evidence="3 12">Belongs to the polypeptide deformylase family.</text>
</comment>
<dbReference type="Gene3D" id="3.90.45.10">
    <property type="entry name" value="Peptide deformylase"/>
    <property type="match status" value="1"/>
</dbReference>
<dbReference type="EC" id="3.5.1.88" evidence="4 12"/>
<dbReference type="HAMAP" id="MF_00163">
    <property type="entry name" value="Pep_deformylase"/>
    <property type="match status" value="1"/>
</dbReference>
<dbReference type="InParanoid" id="A0A2G5DAN0"/>
<dbReference type="NCBIfam" id="TIGR00079">
    <property type="entry name" value="pept_deformyl"/>
    <property type="match status" value="1"/>
</dbReference>
<dbReference type="GO" id="GO:0009507">
    <property type="term" value="C:chloroplast"/>
    <property type="evidence" value="ECO:0007669"/>
    <property type="project" value="UniProtKB-SubCell"/>
</dbReference>
<evidence type="ECO:0000256" key="5">
    <source>
        <dbReference type="ARBA" id="ARBA00022528"/>
    </source>
</evidence>
<dbReference type="InterPro" id="IPR036821">
    <property type="entry name" value="Peptide_deformylase_sf"/>
</dbReference>
<dbReference type="GO" id="GO:0042586">
    <property type="term" value="F:peptide deformylase activity"/>
    <property type="evidence" value="ECO:0007669"/>
    <property type="project" value="UniProtKB-EC"/>
</dbReference>
<evidence type="ECO:0000256" key="13">
    <source>
        <dbReference type="SAM" id="Coils"/>
    </source>
</evidence>
<dbReference type="FunCoup" id="A0A2G5DAN0">
    <property type="interactions" value="789"/>
</dbReference>
<accession>A0A2G5DAN0</accession>
<organism evidence="14 15">
    <name type="scientific">Aquilegia coerulea</name>
    <name type="common">Rocky mountain columbine</name>
    <dbReference type="NCBI Taxonomy" id="218851"/>
    <lineage>
        <taxon>Eukaryota</taxon>
        <taxon>Viridiplantae</taxon>
        <taxon>Streptophyta</taxon>
        <taxon>Embryophyta</taxon>
        <taxon>Tracheophyta</taxon>
        <taxon>Spermatophyta</taxon>
        <taxon>Magnoliopsida</taxon>
        <taxon>Ranunculales</taxon>
        <taxon>Ranunculaceae</taxon>
        <taxon>Thalictroideae</taxon>
        <taxon>Aquilegia</taxon>
    </lineage>
</organism>
<comment type="catalytic activity">
    <reaction evidence="12">
        <text>N-terminal N-formyl-L-methionyl-[peptide] + H2O = N-terminal L-methionyl-[peptide] + formate</text>
        <dbReference type="Rhea" id="RHEA:24420"/>
        <dbReference type="Rhea" id="RHEA-COMP:10639"/>
        <dbReference type="Rhea" id="RHEA-COMP:10640"/>
        <dbReference type="ChEBI" id="CHEBI:15377"/>
        <dbReference type="ChEBI" id="CHEBI:15740"/>
        <dbReference type="ChEBI" id="CHEBI:49298"/>
        <dbReference type="ChEBI" id="CHEBI:64731"/>
        <dbReference type="EC" id="3.5.1.88"/>
    </reaction>
</comment>
<evidence type="ECO:0000256" key="6">
    <source>
        <dbReference type="ARBA" id="ARBA00022640"/>
    </source>
</evidence>
<comment type="cofactor">
    <cofactor evidence="1">
        <name>Fe(2+)</name>
        <dbReference type="ChEBI" id="CHEBI:29033"/>
    </cofactor>
</comment>
<keyword evidence="6 12" id="KW-0934">Plastid</keyword>
<evidence type="ECO:0000256" key="7">
    <source>
        <dbReference type="ARBA" id="ARBA00022723"/>
    </source>
</evidence>
<evidence type="ECO:0000256" key="1">
    <source>
        <dbReference type="ARBA" id="ARBA00001954"/>
    </source>
</evidence>
<dbReference type="PRINTS" id="PR01576">
    <property type="entry name" value="PDEFORMYLASE"/>
</dbReference>
<dbReference type="SUPFAM" id="SSF56420">
    <property type="entry name" value="Peptide deformylase"/>
    <property type="match status" value="1"/>
</dbReference>
<keyword evidence="8 12" id="KW-0378">Hydrolase</keyword>
<keyword evidence="15" id="KW-1185">Reference proteome</keyword>
<evidence type="ECO:0000256" key="3">
    <source>
        <dbReference type="ARBA" id="ARBA00010759"/>
    </source>
</evidence>
<dbReference type="PANTHER" id="PTHR10458">
    <property type="entry name" value="PEPTIDE DEFORMYLASE"/>
    <property type="match status" value="1"/>
</dbReference>
<proteinExistence type="inferred from homology"/>